<evidence type="ECO:0000256" key="2">
    <source>
        <dbReference type="ARBA" id="ARBA00022723"/>
    </source>
</evidence>
<dbReference type="GO" id="GO:0046872">
    <property type="term" value="F:metal ion binding"/>
    <property type="evidence" value="ECO:0007669"/>
    <property type="project" value="UniProtKB-KW"/>
</dbReference>
<evidence type="ECO:0000256" key="3">
    <source>
        <dbReference type="ARBA" id="ARBA00023002"/>
    </source>
</evidence>
<evidence type="ECO:0000256" key="5">
    <source>
        <dbReference type="RuleBase" id="RU003682"/>
    </source>
</evidence>
<dbReference type="PANTHER" id="PTHR47991">
    <property type="entry name" value="OXOGLUTARATE/IRON-DEPENDENT DIOXYGENASE"/>
    <property type="match status" value="1"/>
</dbReference>
<dbReference type="InterPro" id="IPR050295">
    <property type="entry name" value="Plant_2OG-oxidoreductases"/>
</dbReference>
<evidence type="ECO:0000256" key="4">
    <source>
        <dbReference type="ARBA" id="ARBA00023004"/>
    </source>
</evidence>
<comment type="similarity">
    <text evidence="1 5">Belongs to the iron/ascorbate-dependent oxidoreductase family.</text>
</comment>
<dbReference type="Proteomes" id="UP001642360">
    <property type="component" value="Unassembled WGS sequence"/>
</dbReference>
<dbReference type="EMBL" id="CAUOFW020000768">
    <property type="protein sequence ID" value="CAK9136625.1"/>
    <property type="molecule type" value="Genomic_DNA"/>
</dbReference>
<dbReference type="Pfam" id="PF03171">
    <property type="entry name" value="2OG-FeII_Oxy"/>
    <property type="match status" value="1"/>
</dbReference>
<dbReference type="InterPro" id="IPR027443">
    <property type="entry name" value="IPNS-like_sf"/>
</dbReference>
<organism evidence="7 8">
    <name type="scientific">Ilex paraguariensis</name>
    <name type="common">yerba mate</name>
    <dbReference type="NCBI Taxonomy" id="185542"/>
    <lineage>
        <taxon>Eukaryota</taxon>
        <taxon>Viridiplantae</taxon>
        <taxon>Streptophyta</taxon>
        <taxon>Embryophyta</taxon>
        <taxon>Tracheophyta</taxon>
        <taxon>Spermatophyta</taxon>
        <taxon>Magnoliopsida</taxon>
        <taxon>eudicotyledons</taxon>
        <taxon>Gunneridae</taxon>
        <taxon>Pentapetalae</taxon>
        <taxon>asterids</taxon>
        <taxon>campanulids</taxon>
        <taxon>Aquifoliales</taxon>
        <taxon>Aquifoliaceae</taxon>
        <taxon>Ilex</taxon>
    </lineage>
</organism>
<proteinExistence type="inferred from homology"/>
<dbReference type="PROSITE" id="PS51471">
    <property type="entry name" value="FE2OG_OXY"/>
    <property type="match status" value="1"/>
</dbReference>
<dbReference type="GO" id="GO:0016705">
    <property type="term" value="F:oxidoreductase activity, acting on paired donors, with incorporation or reduction of molecular oxygen"/>
    <property type="evidence" value="ECO:0007669"/>
    <property type="project" value="UniProtKB-ARBA"/>
</dbReference>
<dbReference type="InterPro" id="IPR026992">
    <property type="entry name" value="DIOX_N"/>
</dbReference>
<evidence type="ECO:0000256" key="1">
    <source>
        <dbReference type="ARBA" id="ARBA00008056"/>
    </source>
</evidence>
<evidence type="ECO:0000259" key="6">
    <source>
        <dbReference type="PROSITE" id="PS51471"/>
    </source>
</evidence>
<evidence type="ECO:0000313" key="7">
    <source>
        <dbReference type="EMBL" id="CAK9136625.1"/>
    </source>
</evidence>
<sequence length="355" mass="40499">MASSEAVNEKTLPSVQELAKEPLITIPHHYVQVHQEPTALSDSISLPIVDMKNLIIGEAKDIELENLHSICKALGIFQVVNHGVSSLLVEKLKNDIEEFYKLPVEEKFKVKPGDVEGYGSTMIQSEHQKANWVDRFYMITNPLHRRKPHLLPELPISLRDTIESYLSELQKLAMTIFGMMAVALKIDKREIEETFEDGMQAVRMNYYPPCPQSERVMGFNPHSDATGITILLEINGVEGFQIKKDGVWFPVRFLPDAFVVNVGDVFEIFSNGIYNSIEHRAIVNAVKERISIAMFFNPKFEAKVGPANSLINPHNPPLFRTITMENYFKDFFSRKLDGKSYLEHMKLKNSENYTI</sequence>
<accession>A0ABC8QV50</accession>
<keyword evidence="4 5" id="KW-0408">Iron</keyword>
<gene>
    <name evidence="7" type="ORF">ILEXP_LOCUS3619</name>
</gene>
<keyword evidence="2 5" id="KW-0479">Metal-binding</keyword>
<dbReference type="FunFam" id="2.60.120.330:FF:000001">
    <property type="entry name" value="Protein SRG1"/>
    <property type="match status" value="1"/>
</dbReference>
<dbReference type="Gene3D" id="2.60.120.330">
    <property type="entry name" value="B-lactam Antibiotic, Isopenicillin N Synthase, Chain"/>
    <property type="match status" value="1"/>
</dbReference>
<name>A0ABC8QV50_9AQUA</name>
<dbReference type="SUPFAM" id="SSF51197">
    <property type="entry name" value="Clavaminate synthase-like"/>
    <property type="match status" value="1"/>
</dbReference>
<evidence type="ECO:0000313" key="8">
    <source>
        <dbReference type="Proteomes" id="UP001642360"/>
    </source>
</evidence>
<reference evidence="7 8" key="1">
    <citation type="submission" date="2024-02" db="EMBL/GenBank/DDBJ databases">
        <authorList>
            <person name="Vignale AGUSTIN F."/>
            <person name="Sosa J E."/>
            <person name="Modenutti C."/>
        </authorList>
    </citation>
    <scope>NUCLEOTIDE SEQUENCE [LARGE SCALE GENOMIC DNA]</scope>
</reference>
<dbReference type="InterPro" id="IPR005123">
    <property type="entry name" value="Oxoglu/Fe-dep_dioxygenase_dom"/>
</dbReference>
<comment type="caution">
    <text evidence="7">The sequence shown here is derived from an EMBL/GenBank/DDBJ whole genome shotgun (WGS) entry which is preliminary data.</text>
</comment>
<protein>
    <recommendedName>
        <fullName evidence="6">Fe2OG dioxygenase domain-containing protein</fullName>
    </recommendedName>
</protein>
<dbReference type="InterPro" id="IPR044861">
    <property type="entry name" value="IPNS-like_FE2OG_OXY"/>
</dbReference>
<keyword evidence="3 5" id="KW-0560">Oxidoreductase</keyword>
<feature type="domain" description="Fe2OG dioxygenase" evidence="6">
    <location>
        <begin position="195"/>
        <end position="298"/>
    </location>
</feature>
<dbReference type="AlphaFoldDB" id="A0ABC8QV50"/>
<keyword evidence="8" id="KW-1185">Reference proteome</keyword>
<dbReference type="Pfam" id="PF14226">
    <property type="entry name" value="DIOX_N"/>
    <property type="match status" value="1"/>
</dbReference>